<dbReference type="RefSeq" id="WP_279571742.1">
    <property type="nucleotide sequence ID" value="NZ_LWID01000001.1"/>
</dbReference>
<accession>A0A9X4PFM2</accession>
<organism evidence="1 2">
    <name type="scientific">Volucribacter amazonae</name>
    <dbReference type="NCBI Taxonomy" id="256731"/>
    <lineage>
        <taxon>Bacteria</taxon>
        <taxon>Pseudomonadati</taxon>
        <taxon>Pseudomonadota</taxon>
        <taxon>Gammaproteobacteria</taxon>
        <taxon>Pasteurellales</taxon>
        <taxon>Pasteurellaceae</taxon>
        <taxon>Volucribacter</taxon>
    </lineage>
</organism>
<name>A0A9X4PFM2_9PAST</name>
<proteinExistence type="predicted"/>
<keyword evidence="2" id="KW-1185">Reference proteome</keyword>
<evidence type="ECO:0000313" key="1">
    <source>
        <dbReference type="EMBL" id="MDG6894250.1"/>
    </source>
</evidence>
<dbReference type="AlphaFoldDB" id="A0A9X4PFM2"/>
<dbReference type="Gene3D" id="2.180.10.10">
    <property type="entry name" value="RHS repeat-associated core"/>
    <property type="match status" value="1"/>
</dbReference>
<dbReference type="NCBIfam" id="TIGR03696">
    <property type="entry name" value="Rhs_assc_core"/>
    <property type="match status" value="1"/>
</dbReference>
<dbReference type="InterPro" id="IPR022385">
    <property type="entry name" value="Rhs_assc_core"/>
</dbReference>
<comment type="caution">
    <text evidence="1">The sequence shown here is derived from an EMBL/GenBank/DDBJ whole genome shotgun (WGS) entry which is preliminary data.</text>
</comment>
<reference evidence="1" key="1">
    <citation type="submission" date="2016-03" db="EMBL/GenBank/DDBJ databases">
        <title>Co-evolution between Pasteurellaceae and their hosts.</title>
        <authorList>
            <person name="Hansen M.J."/>
            <person name="Bojesen A.M."/>
            <person name="Planet P."/>
        </authorList>
    </citation>
    <scope>NUCLEOTIDE SEQUENCE</scope>
    <source>
        <strain evidence="1">146/S8/89</strain>
    </source>
</reference>
<dbReference type="Proteomes" id="UP001155500">
    <property type="component" value="Unassembled WGS sequence"/>
</dbReference>
<sequence>MGRFTQRDPIGLLGGENLYQFAPNTVSWVDPSGLAVICTRPLDFNQGNKIYSDFDPSSRDGFDLGFFHEQIMFKNGSNIGYSGIKDDKGKILGIYEEKDPRLLSQYKCSNVQYDDEIMLKAVKNVKEKQVPVYSSVGQYGVKISGFKPKYAPEQYNILFNNCQDFVTDVLKEYKKIKMQIK</sequence>
<evidence type="ECO:0000313" key="2">
    <source>
        <dbReference type="Proteomes" id="UP001155500"/>
    </source>
</evidence>
<protein>
    <recommendedName>
        <fullName evidence="3">RHS repeat-associated protein</fullName>
    </recommendedName>
</protein>
<evidence type="ECO:0008006" key="3">
    <source>
        <dbReference type="Google" id="ProtNLM"/>
    </source>
</evidence>
<dbReference type="EMBL" id="LWID01000001">
    <property type="protein sequence ID" value="MDG6894250.1"/>
    <property type="molecule type" value="Genomic_DNA"/>
</dbReference>
<gene>
    <name evidence="1" type="ORF">A6A20_01050</name>
</gene>